<reference evidence="1 2" key="1">
    <citation type="journal article" date="2017" name="Nat. Ecol. Evol.">
        <title>Scallop genome provides insights into evolution of bilaterian karyotype and development.</title>
        <authorList>
            <person name="Wang S."/>
            <person name="Zhang J."/>
            <person name="Jiao W."/>
            <person name="Li J."/>
            <person name="Xun X."/>
            <person name="Sun Y."/>
            <person name="Guo X."/>
            <person name="Huan P."/>
            <person name="Dong B."/>
            <person name="Zhang L."/>
            <person name="Hu X."/>
            <person name="Sun X."/>
            <person name="Wang J."/>
            <person name="Zhao C."/>
            <person name="Wang Y."/>
            <person name="Wang D."/>
            <person name="Huang X."/>
            <person name="Wang R."/>
            <person name="Lv J."/>
            <person name="Li Y."/>
            <person name="Zhang Z."/>
            <person name="Liu B."/>
            <person name="Lu W."/>
            <person name="Hui Y."/>
            <person name="Liang J."/>
            <person name="Zhou Z."/>
            <person name="Hou R."/>
            <person name="Li X."/>
            <person name="Liu Y."/>
            <person name="Li H."/>
            <person name="Ning X."/>
            <person name="Lin Y."/>
            <person name="Zhao L."/>
            <person name="Xing Q."/>
            <person name="Dou J."/>
            <person name="Li Y."/>
            <person name="Mao J."/>
            <person name="Guo H."/>
            <person name="Dou H."/>
            <person name="Li T."/>
            <person name="Mu C."/>
            <person name="Jiang W."/>
            <person name="Fu Q."/>
            <person name="Fu X."/>
            <person name="Miao Y."/>
            <person name="Liu J."/>
            <person name="Yu Q."/>
            <person name="Li R."/>
            <person name="Liao H."/>
            <person name="Li X."/>
            <person name="Kong Y."/>
            <person name="Jiang Z."/>
            <person name="Chourrout D."/>
            <person name="Li R."/>
            <person name="Bao Z."/>
        </authorList>
    </citation>
    <scope>NUCLEOTIDE SEQUENCE [LARGE SCALE GENOMIC DNA]</scope>
    <source>
        <strain evidence="1 2">PY_sf001</strain>
    </source>
</reference>
<keyword evidence="2" id="KW-1185">Reference proteome</keyword>
<dbReference type="EMBL" id="NEDP02076669">
    <property type="protein sequence ID" value="OWF36147.1"/>
    <property type="molecule type" value="Genomic_DNA"/>
</dbReference>
<protein>
    <submittedName>
        <fullName evidence="1">Uncharacterized protein</fullName>
    </submittedName>
</protein>
<name>A0A210PI50_MIZYE</name>
<evidence type="ECO:0000313" key="2">
    <source>
        <dbReference type="Proteomes" id="UP000242188"/>
    </source>
</evidence>
<sequence>MTLIRRELVDKLEGPLVLGKRVRLRGFTGNVEIVWEIKDLHIGIGNTEVPWTVCEVPIMDDMLLGLISCPGTTVSST</sequence>
<dbReference type="Proteomes" id="UP000242188">
    <property type="component" value="Unassembled WGS sequence"/>
</dbReference>
<organism evidence="1 2">
    <name type="scientific">Mizuhopecten yessoensis</name>
    <name type="common">Japanese scallop</name>
    <name type="synonym">Patinopecten yessoensis</name>
    <dbReference type="NCBI Taxonomy" id="6573"/>
    <lineage>
        <taxon>Eukaryota</taxon>
        <taxon>Metazoa</taxon>
        <taxon>Spiralia</taxon>
        <taxon>Lophotrochozoa</taxon>
        <taxon>Mollusca</taxon>
        <taxon>Bivalvia</taxon>
        <taxon>Autobranchia</taxon>
        <taxon>Pteriomorphia</taxon>
        <taxon>Pectinida</taxon>
        <taxon>Pectinoidea</taxon>
        <taxon>Pectinidae</taxon>
        <taxon>Mizuhopecten</taxon>
    </lineage>
</organism>
<dbReference type="AlphaFoldDB" id="A0A210PI50"/>
<comment type="caution">
    <text evidence="1">The sequence shown here is derived from an EMBL/GenBank/DDBJ whole genome shotgun (WGS) entry which is preliminary data.</text>
</comment>
<proteinExistence type="predicted"/>
<evidence type="ECO:0000313" key="1">
    <source>
        <dbReference type="EMBL" id="OWF36147.1"/>
    </source>
</evidence>
<gene>
    <name evidence="1" type="ORF">KP79_PYT26052</name>
</gene>
<accession>A0A210PI50</accession>